<reference evidence="1 2" key="1">
    <citation type="submission" date="2022-05" db="EMBL/GenBank/DDBJ databases">
        <authorList>
            <consortium name="Genoscope - CEA"/>
            <person name="William W."/>
        </authorList>
    </citation>
    <scope>NUCLEOTIDE SEQUENCE [LARGE SCALE GENOMIC DNA]</scope>
</reference>
<protein>
    <submittedName>
        <fullName evidence="1">Uncharacterized protein</fullName>
    </submittedName>
</protein>
<dbReference type="Proteomes" id="UP001159428">
    <property type="component" value="Unassembled WGS sequence"/>
</dbReference>
<dbReference type="EMBL" id="CALNXJ010000027">
    <property type="protein sequence ID" value="CAH3133098.1"/>
    <property type="molecule type" value="Genomic_DNA"/>
</dbReference>
<gene>
    <name evidence="1" type="ORF">PMEA_00015380</name>
</gene>
<evidence type="ECO:0000313" key="2">
    <source>
        <dbReference type="Proteomes" id="UP001159428"/>
    </source>
</evidence>
<feature type="non-terminal residue" evidence="1">
    <location>
        <position position="90"/>
    </location>
</feature>
<name>A0AAU9X0T0_9CNID</name>
<evidence type="ECO:0000313" key="1">
    <source>
        <dbReference type="EMBL" id="CAH3133098.1"/>
    </source>
</evidence>
<keyword evidence="2" id="KW-1185">Reference proteome</keyword>
<organism evidence="1 2">
    <name type="scientific">Pocillopora meandrina</name>
    <dbReference type="NCBI Taxonomy" id="46732"/>
    <lineage>
        <taxon>Eukaryota</taxon>
        <taxon>Metazoa</taxon>
        <taxon>Cnidaria</taxon>
        <taxon>Anthozoa</taxon>
        <taxon>Hexacorallia</taxon>
        <taxon>Scleractinia</taxon>
        <taxon>Astrocoeniina</taxon>
        <taxon>Pocilloporidae</taxon>
        <taxon>Pocillopora</taxon>
    </lineage>
</organism>
<comment type="caution">
    <text evidence="1">The sequence shown here is derived from an EMBL/GenBank/DDBJ whole genome shotgun (WGS) entry which is preliminary data.</text>
</comment>
<sequence>MLLKSYLNLSPTTIIVNKSGTTKLNTVIEEVKYMKSFDRAIGDSSQGRITKKSMARKLAEPDIGYHHLKTLFTTKGERGFLPCLPICQQA</sequence>
<accession>A0AAU9X0T0</accession>
<proteinExistence type="predicted"/>
<dbReference type="AlphaFoldDB" id="A0AAU9X0T0"/>